<keyword evidence="1" id="KW-0812">Transmembrane</keyword>
<dbReference type="Proteomes" id="UP000292886">
    <property type="component" value="Chromosome"/>
</dbReference>
<keyword evidence="1" id="KW-1133">Transmembrane helix</keyword>
<evidence type="ECO:0000256" key="1">
    <source>
        <dbReference type="SAM" id="Phobius"/>
    </source>
</evidence>
<sequence length="106" mass="12333">MVDKMILEIIILVLLIILELIIFFAVTKMVYISSKKLSSRREISENKFKSLVSTGKSEIPEREKFIFQYGYERALYDVGLENKMSYRKNEDVTPYDGANGEIDNEI</sequence>
<dbReference type="KEGG" id="wei:EQG49_13300"/>
<dbReference type="EMBL" id="CP037940">
    <property type="protein sequence ID" value="QBO37373.1"/>
    <property type="molecule type" value="Genomic_DNA"/>
</dbReference>
<accession>A0A4P6YX90</accession>
<name>A0A4P6YX90_9LACO</name>
<dbReference type="RefSeq" id="WP_133364450.1">
    <property type="nucleotide sequence ID" value="NZ_CP037940.1"/>
</dbReference>
<dbReference type="AlphaFoldDB" id="A0A4P6YX90"/>
<reference evidence="3" key="1">
    <citation type="submission" date="2019-03" db="EMBL/GenBank/DDBJ databases">
        <title>Weissella sp. 26KH-42 Genome sequencing.</title>
        <authorList>
            <person name="Heo J."/>
            <person name="Kim S.-J."/>
            <person name="Kim J.-S."/>
            <person name="Hong S.-B."/>
            <person name="Kwon S.-W."/>
        </authorList>
    </citation>
    <scope>NUCLEOTIDE SEQUENCE [LARGE SCALE GENOMIC DNA]</scope>
    <source>
        <strain evidence="3">26KH-42</strain>
    </source>
</reference>
<keyword evidence="3" id="KW-1185">Reference proteome</keyword>
<evidence type="ECO:0000313" key="3">
    <source>
        <dbReference type="Proteomes" id="UP000292886"/>
    </source>
</evidence>
<evidence type="ECO:0000313" key="2">
    <source>
        <dbReference type="EMBL" id="QBO37373.1"/>
    </source>
</evidence>
<protein>
    <submittedName>
        <fullName evidence="2">Uncharacterized protein</fullName>
    </submittedName>
</protein>
<feature type="transmembrane region" description="Helical" evidence="1">
    <location>
        <begin position="6"/>
        <end position="31"/>
    </location>
</feature>
<proteinExistence type="predicted"/>
<organism evidence="2 3">
    <name type="scientific">Periweissella cryptocerci</name>
    <dbReference type="NCBI Taxonomy" id="2506420"/>
    <lineage>
        <taxon>Bacteria</taxon>
        <taxon>Bacillati</taxon>
        <taxon>Bacillota</taxon>
        <taxon>Bacilli</taxon>
        <taxon>Lactobacillales</taxon>
        <taxon>Lactobacillaceae</taxon>
        <taxon>Periweissella</taxon>
    </lineage>
</organism>
<gene>
    <name evidence="2" type="ORF">EQG49_13300</name>
</gene>
<keyword evidence="1" id="KW-0472">Membrane</keyword>